<dbReference type="Gene3D" id="1.10.10.60">
    <property type="entry name" value="Homeodomain-like"/>
    <property type="match status" value="2"/>
</dbReference>
<evidence type="ECO:0000256" key="3">
    <source>
        <dbReference type="ARBA" id="ARBA00023163"/>
    </source>
</evidence>
<dbReference type="AlphaFoldDB" id="A0A7Z2ZKA6"/>
<dbReference type="PRINTS" id="PR00032">
    <property type="entry name" value="HTHARAC"/>
</dbReference>
<dbReference type="SMART" id="SM00448">
    <property type="entry name" value="REC"/>
    <property type="match status" value="1"/>
</dbReference>
<proteinExistence type="predicted"/>
<dbReference type="PANTHER" id="PTHR43280:SF28">
    <property type="entry name" value="HTH-TYPE TRANSCRIPTIONAL ACTIVATOR RHAS"/>
    <property type="match status" value="1"/>
</dbReference>
<dbReference type="PROSITE" id="PS01124">
    <property type="entry name" value="HTH_ARAC_FAMILY_2"/>
    <property type="match status" value="1"/>
</dbReference>
<keyword evidence="9" id="KW-1185">Reference proteome</keyword>
<organism evidence="8 9">
    <name type="scientific">Cohnella herbarum</name>
    <dbReference type="NCBI Taxonomy" id="2728023"/>
    <lineage>
        <taxon>Bacteria</taxon>
        <taxon>Bacillati</taxon>
        <taxon>Bacillota</taxon>
        <taxon>Bacilli</taxon>
        <taxon>Bacillales</taxon>
        <taxon>Paenibacillaceae</taxon>
        <taxon>Cohnella</taxon>
    </lineage>
</organism>
<keyword evidence="1" id="KW-0805">Transcription regulation</keyword>
<gene>
    <name evidence="8" type="ORF">HH215_01060</name>
</gene>
<dbReference type="EMBL" id="CP051680">
    <property type="protein sequence ID" value="QJD81907.1"/>
    <property type="molecule type" value="Genomic_DNA"/>
</dbReference>
<evidence type="ECO:0000313" key="8">
    <source>
        <dbReference type="EMBL" id="QJD81907.1"/>
    </source>
</evidence>
<feature type="modified residue" description="4-aspartylphosphate" evidence="4">
    <location>
        <position position="54"/>
    </location>
</feature>
<keyword evidence="4" id="KW-0597">Phosphoprotein</keyword>
<dbReference type="PANTHER" id="PTHR43280">
    <property type="entry name" value="ARAC-FAMILY TRANSCRIPTIONAL REGULATOR"/>
    <property type="match status" value="1"/>
</dbReference>
<reference evidence="8 9" key="1">
    <citation type="submission" date="2020-04" db="EMBL/GenBank/DDBJ databases">
        <title>Genome sequencing of novel species.</title>
        <authorList>
            <person name="Heo J."/>
            <person name="Kim S.-J."/>
            <person name="Kim J.-S."/>
            <person name="Hong S.-B."/>
            <person name="Kwon S.-W."/>
        </authorList>
    </citation>
    <scope>NUCLEOTIDE SEQUENCE [LARGE SCALE GENOMIC DNA]</scope>
    <source>
        <strain evidence="8 9">MFER-1</strain>
    </source>
</reference>
<feature type="domain" description="Response regulatory" evidence="7">
    <location>
        <begin position="3"/>
        <end position="119"/>
    </location>
</feature>
<dbReference type="GO" id="GO:0003700">
    <property type="term" value="F:DNA-binding transcription factor activity"/>
    <property type="evidence" value="ECO:0007669"/>
    <property type="project" value="InterPro"/>
</dbReference>
<dbReference type="Gene3D" id="3.40.50.2300">
    <property type="match status" value="1"/>
</dbReference>
<dbReference type="SUPFAM" id="SSF52172">
    <property type="entry name" value="CheY-like"/>
    <property type="match status" value="1"/>
</dbReference>
<dbReference type="CDD" id="cd17536">
    <property type="entry name" value="REC_YesN-like"/>
    <property type="match status" value="1"/>
</dbReference>
<feature type="region of interest" description="Disordered" evidence="5">
    <location>
        <begin position="246"/>
        <end position="268"/>
    </location>
</feature>
<dbReference type="RefSeq" id="WP_169278212.1">
    <property type="nucleotide sequence ID" value="NZ_CP051680.1"/>
</dbReference>
<dbReference type="Pfam" id="PF12833">
    <property type="entry name" value="HTH_18"/>
    <property type="match status" value="1"/>
</dbReference>
<dbReference type="InterPro" id="IPR018060">
    <property type="entry name" value="HTH_AraC"/>
</dbReference>
<dbReference type="InterPro" id="IPR018062">
    <property type="entry name" value="HTH_AraC-typ_CS"/>
</dbReference>
<dbReference type="GO" id="GO:0000160">
    <property type="term" value="P:phosphorelay signal transduction system"/>
    <property type="evidence" value="ECO:0007669"/>
    <property type="project" value="InterPro"/>
</dbReference>
<evidence type="ECO:0000313" key="9">
    <source>
        <dbReference type="Proteomes" id="UP000502248"/>
    </source>
</evidence>
<evidence type="ECO:0000256" key="4">
    <source>
        <dbReference type="PROSITE-ProRule" id="PRU00169"/>
    </source>
</evidence>
<dbReference type="InterPro" id="IPR011006">
    <property type="entry name" value="CheY-like_superfamily"/>
</dbReference>
<protein>
    <submittedName>
        <fullName evidence="8">Response regulator</fullName>
    </submittedName>
</protein>
<dbReference type="PROSITE" id="PS50110">
    <property type="entry name" value="RESPONSE_REGULATORY"/>
    <property type="match status" value="1"/>
</dbReference>
<evidence type="ECO:0000259" key="7">
    <source>
        <dbReference type="PROSITE" id="PS50110"/>
    </source>
</evidence>
<dbReference type="KEGG" id="cheb:HH215_01060"/>
<dbReference type="InterPro" id="IPR020449">
    <property type="entry name" value="Tscrpt_reg_AraC-type_HTH"/>
</dbReference>
<name>A0A7Z2ZKA6_9BACL</name>
<accession>A0A7Z2ZKA6</accession>
<evidence type="ECO:0000256" key="5">
    <source>
        <dbReference type="SAM" id="MobiDB-lite"/>
    </source>
</evidence>
<evidence type="ECO:0000259" key="6">
    <source>
        <dbReference type="PROSITE" id="PS01124"/>
    </source>
</evidence>
<feature type="domain" description="HTH araC/xylS-type" evidence="6">
    <location>
        <begin position="461"/>
        <end position="559"/>
    </location>
</feature>
<sequence length="563" mass="63506">MYRLLIVDDEPVIVDGLVQQFERSELPLELYAAYDGLEALEIASRLRMDIVLSDIEMPGLNGIGLQVKINRLWPRCKVVFLTGYNDFGYIQSSMRGGAVDYVLKTEWDEAIIEAVCKAIRELTQDMSYERLIEGARQRLLASVPMLRKEYLQELLQGEAGTADSRHARFSQLGIPLHPERSVLMAAGRVDGWPGELRPGDKALYLYSINNIVEEHLSGRAVSVHLTVRHDRLVWLMQPTASFGDAEAEAGVETEAGKNPNEPTAEAEEGRWTRFVQGTLETAQAVCREYLKLVCSFVVSSEPADWCALPAMYDRLSAVFAYGLGTTKEILLSDRYLEDKDVGRDRLALNRIHLLGTYLDDRDKSKFDELYGEVMAFADGEGWAGSGPALEVFYSLAALFIARLNRRGKFAQYAGRIDLYKLFSVHEHDGWSEADAFFRRLADLLLDADEADGERETSETVRAVNDYIEANLGGDLSLNRLADVVHLTPTYLSKLYGKSTGGSLSDYIYRERLAKAKRLLMESDLRIADVGVRVGYWTPSYFTRFFRKMTGMSPQEFRDSIRLD</sequence>
<dbReference type="GO" id="GO:0043565">
    <property type="term" value="F:sequence-specific DNA binding"/>
    <property type="evidence" value="ECO:0007669"/>
    <property type="project" value="InterPro"/>
</dbReference>
<evidence type="ECO:0000256" key="1">
    <source>
        <dbReference type="ARBA" id="ARBA00023015"/>
    </source>
</evidence>
<evidence type="ECO:0000256" key="2">
    <source>
        <dbReference type="ARBA" id="ARBA00023125"/>
    </source>
</evidence>
<dbReference type="Pfam" id="PF00072">
    <property type="entry name" value="Response_reg"/>
    <property type="match status" value="1"/>
</dbReference>
<dbReference type="PROSITE" id="PS00041">
    <property type="entry name" value="HTH_ARAC_FAMILY_1"/>
    <property type="match status" value="1"/>
</dbReference>
<keyword evidence="2" id="KW-0238">DNA-binding</keyword>
<keyword evidence="3" id="KW-0804">Transcription</keyword>
<dbReference type="SUPFAM" id="SSF46689">
    <property type="entry name" value="Homeodomain-like"/>
    <property type="match status" value="2"/>
</dbReference>
<dbReference type="SMART" id="SM00342">
    <property type="entry name" value="HTH_ARAC"/>
    <property type="match status" value="1"/>
</dbReference>
<dbReference type="InterPro" id="IPR009057">
    <property type="entry name" value="Homeodomain-like_sf"/>
</dbReference>
<dbReference type="Proteomes" id="UP000502248">
    <property type="component" value="Chromosome"/>
</dbReference>
<dbReference type="InterPro" id="IPR001789">
    <property type="entry name" value="Sig_transdc_resp-reg_receiver"/>
</dbReference>